<protein>
    <submittedName>
        <fullName evidence="1">Uncharacterized protein</fullName>
    </submittedName>
</protein>
<gene>
    <name evidence="1" type="ORF">ABW02_13910</name>
</gene>
<dbReference type="OrthoDB" id="2355691at2"/>
<proteinExistence type="predicted"/>
<sequence length="133" mass="15813">MTSHYFIATMRAIPEFHEGDNNYSFLSGEAYKEVLPFTLPYIYEWGEDDRELIIFLDDFMQLGDVVEHYIYEEGRNGITLSENFPEEARTINLWKKTYKDQYGAYQLDPKRWREDLSSRTIASKRSVTTFVKI</sequence>
<evidence type="ECO:0000313" key="2">
    <source>
        <dbReference type="Proteomes" id="UP000036045"/>
    </source>
</evidence>
<organism evidence="1 2">
    <name type="scientific">Niallia circulans</name>
    <name type="common">Bacillus circulans</name>
    <dbReference type="NCBI Taxonomy" id="1397"/>
    <lineage>
        <taxon>Bacteria</taxon>
        <taxon>Bacillati</taxon>
        <taxon>Bacillota</taxon>
        <taxon>Bacilli</taxon>
        <taxon>Bacillales</taxon>
        <taxon>Bacillaceae</taxon>
        <taxon>Niallia</taxon>
    </lineage>
</organism>
<keyword evidence="2" id="KW-1185">Reference proteome</keyword>
<evidence type="ECO:0000313" key="1">
    <source>
        <dbReference type="EMBL" id="KLV25915.1"/>
    </source>
</evidence>
<dbReference type="AlphaFoldDB" id="A0A0J1LAH4"/>
<name>A0A0J1LAH4_NIACI</name>
<dbReference type="PATRIC" id="fig|1397.4.peg.924"/>
<accession>A0A0J1LAH4</accession>
<dbReference type="EMBL" id="LDPH01000012">
    <property type="protein sequence ID" value="KLV25915.1"/>
    <property type="molecule type" value="Genomic_DNA"/>
</dbReference>
<dbReference type="GeneID" id="56348298"/>
<reference evidence="1 2" key="1">
    <citation type="submission" date="2015-05" db="EMBL/GenBank/DDBJ databases">
        <title>Whole genome sequence and identification of bacterial endophytes from Costus igneus.</title>
        <authorList>
            <person name="Lee Y.P."/>
            <person name="Gan H.M."/>
            <person name="Eng W."/>
            <person name="Wheatley M.S."/>
            <person name="Caraballo A."/>
            <person name="Polter S."/>
            <person name="Savka M.A."/>
            <person name="Hudson A.O."/>
        </authorList>
    </citation>
    <scope>NUCLEOTIDE SEQUENCE [LARGE SCALE GENOMIC DNA]</scope>
    <source>
        <strain evidence="1 2">RIT379</strain>
    </source>
</reference>
<dbReference type="RefSeq" id="WP_047942841.1">
    <property type="nucleotide sequence ID" value="NZ_CP053989.1"/>
</dbReference>
<dbReference type="Proteomes" id="UP000036045">
    <property type="component" value="Unassembled WGS sequence"/>
</dbReference>
<comment type="caution">
    <text evidence="1">The sequence shown here is derived from an EMBL/GenBank/DDBJ whole genome shotgun (WGS) entry which is preliminary data.</text>
</comment>